<dbReference type="InterPro" id="IPR021647">
    <property type="entry name" value="CusF_Ec"/>
</dbReference>
<evidence type="ECO:0000256" key="1">
    <source>
        <dbReference type="SAM" id="MobiDB-lite"/>
    </source>
</evidence>
<accession>A0ABW3T2Z7</accession>
<organism evidence="2 3">
    <name type="scientific">Phenylobacterium conjunctum</name>
    <dbReference type="NCBI Taxonomy" id="1298959"/>
    <lineage>
        <taxon>Bacteria</taxon>
        <taxon>Pseudomonadati</taxon>
        <taxon>Pseudomonadota</taxon>
        <taxon>Alphaproteobacteria</taxon>
        <taxon>Caulobacterales</taxon>
        <taxon>Caulobacteraceae</taxon>
        <taxon>Phenylobacterium</taxon>
    </lineage>
</organism>
<protein>
    <submittedName>
        <fullName evidence="2">Copper-binding protein</fullName>
    </submittedName>
</protein>
<name>A0ABW3T2Z7_9CAUL</name>
<dbReference type="InterPro" id="IPR042230">
    <property type="entry name" value="CusF_sf"/>
</dbReference>
<dbReference type="EMBL" id="JBHTLQ010000020">
    <property type="protein sequence ID" value="MFD1191035.1"/>
    <property type="molecule type" value="Genomic_DNA"/>
</dbReference>
<evidence type="ECO:0000313" key="3">
    <source>
        <dbReference type="Proteomes" id="UP001597216"/>
    </source>
</evidence>
<dbReference type="Pfam" id="PF11604">
    <property type="entry name" value="CusF_Ec"/>
    <property type="match status" value="1"/>
</dbReference>
<reference evidence="3" key="1">
    <citation type="journal article" date="2019" name="Int. J. Syst. Evol. Microbiol.">
        <title>The Global Catalogue of Microorganisms (GCM) 10K type strain sequencing project: providing services to taxonomists for standard genome sequencing and annotation.</title>
        <authorList>
            <consortium name="The Broad Institute Genomics Platform"/>
            <consortium name="The Broad Institute Genome Sequencing Center for Infectious Disease"/>
            <person name="Wu L."/>
            <person name="Ma J."/>
        </authorList>
    </citation>
    <scope>NUCLEOTIDE SEQUENCE [LARGE SCALE GENOMIC DNA]</scope>
    <source>
        <strain evidence="3">CCUG 55074</strain>
    </source>
</reference>
<comment type="caution">
    <text evidence="2">The sequence shown here is derived from an EMBL/GenBank/DDBJ whole genome shotgun (WGS) entry which is preliminary data.</text>
</comment>
<proteinExistence type="predicted"/>
<gene>
    <name evidence="2" type="ORF">ACFQ27_10625</name>
</gene>
<dbReference type="Gene3D" id="2.40.50.320">
    <property type="entry name" value="Copper binding periplasmic protein CusF"/>
    <property type="match status" value="1"/>
</dbReference>
<evidence type="ECO:0000313" key="2">
    <source>
        <dbReference type="EMBL" id="MFD1191035.1"/>
    </source>
</evidence>
<feature type="region of interest" description="Disordered" evidence="1">
    <location>
        <begin position="79"/>
        <end position="101"/>
    </location>
</feature>
<sequence>MSDVVAVGVVQTLDVEAGRVTIAYEPIESLNWPGGTKPFGVAKSSLLAGVAPGDKVRFRLESQQIADLRPFSPRMVAGPEVRAPDVADPSPSANVVPRPRP</sequence>
<keyword evidence="3" id="KW-1185">Reference proteome</keyword>
<dbReference type="Proteomes" id="UP001597216">
    <property type="component" value="Unassembled WGS sequence"/>
</dbReference>
<dbReference type="RefSeq" id="WP_187149127.1">
    <property type="nucleotide sequence ID" value="NZ_JBHTLQ010000020.1"/>
</dbReference>